<keyword evidence="3" id="KW-1185">Reference proteome</keyword>
<sequence>MKIIILAILVIVTENVIGRTYNSGRWTNIILDPDSSNDSSELISNRDISYPGKRNGALRSLEKMHISPRDLCALSNPWQWFCPCETQYGIVDLGIGHYPQYFTSAQCIQKPCHGKFNPCKLIHYKMHVLSPRDINDINIDAEESYIQQPILPESLRSKWQLKPITVPVACIAPNEGRNN</sequence>
<proteinExistence type="predicted"/>
<organism evidence="2 3">
    <name type="scientific">Cotesia glomerata</name>
    <name type="common">Lepidopteran parasitic wasp</name>
    <name type="synonym">Apanteles glomeratus</name>
    <dbReference type="NCBI Taxonomy" id="32391"/>
    <lineage>
        <taxon>Eukaryota</taxon>
        <taxon>Metazoa</taxon>
        <taxon>Ecdysozoa</taxon>
        <taxon>Arthropoda</taxon>
        <taxon>Hexapoda</taxon>
        <taxon>Insecta</taxon>
        <taxon>Pterygota</taxon>
        <taxon>Neoptera</taxon>
        <taxon>Endopterygota</taxon>
        <taxon>Hymenoptera</taxon>
        <taxon>Apocrita</taxon>
        <taxon>Ichneumonoidea</taxon>
        <taxon>Braconidae</taxon>
        <taxon>Microgastrinae</taxon>
        <taxon>Cotesia</taxon>
    </lineage>
</organism>
<accession>A0AAV7J7Z3</accession>
<dbReference type="Proteomes" id="UP000826195">
    <property type="component" value="Unassembled WGS sequence"/>
</dbReference>
<feature type="signal peptide" evidence="1">
    <location>
        <begin position="1"/>
        <end position="18"/>
    </location>
</feature>
<name>A0AAV7J7Z3_COTGL</name>
<dbReference type="GO" id="GO:0018445">
    <property type="term" value="F:prothoracicotrophic hormone activity"/>
    <property type="evidence" value="ECO:0007669"/>
    <property type="project" value="TreeGrafter"/>
</dbReference>
<dbReference type="PANTHER" id="PTHR39940:SF1">
    <property type="entry name" value="PROTHORACICOTROPIC HORMONE, ISOFORM F"/>
    <property type="match status" value="1"/>
</dbReference>
<evidence type="ECO:0000256" key="1">
    <source>
        <dbReference type="SAM" id="SignalP"/>
    </source>
</evidence>
<dbReference type="InterPro" id="IPR029034">
    <property type="entry name" value="Cystine-knot_cytokine"/>
</dbReference>
<protein>
    <submittedName>
        <fullName evidence="2">Uncharacterized protein</fullName>
    </submittedName>
</protein>
<dbReference type="SUPFAM" id="SSF57501">
    <property type="entry name" value="Cystine-knot cytokines"/>
    <property type="match status" value="1"/>
</dbReference>
<keyword evidence="1" id="KW-0732">Signal</keyword>
<dbReference type="AlphaFoldDB" id="A0AAV7J7Z3"/>
<dbReference type="EMBL" id="JAHXZJ010000001">
    <property type="protein sequence ID" value="KAH0567621.1"/>
    <property type="molecule type" value="Genomic_DNA"/>
</dbReference>
<feature type="chain" id="PRO_5043753663" evidence="1">
    <location>
        <begin position="19"/>
        <end position="179"/>
    </location>
</feature>
<dbReference type="InterPro" id="IPR052876">
    <property type="entry name" value="Insect_Hormone_Regulators"/>
</dbReference>
<reference evidence="2 3" key="1">
    <citation type="journal article" date="2021" name="J. Hered.">
        <title>A chromosome-level genome assembly of the parasitoid wasp, Cotesia glomerata (Hymenoptera: Braconidae).</title>
        <authorList>
            <person name="Pinto B.J."/>
            <person name="Weis J.J."/>
            <person name="Gamble T."/>
            <person name="Ode P.J."/>
            <person name="Paul R."/>
            <person name="Zaspel J.M."/>
        </authorList>
    </citation>
    <scope>NUCLEOTIDE SEQUENCE [LARGE SCALE GENOMIC DNA]</scope>
    <source>
        <strain evidence="2">CgM1</strain>
    </source>
</reference>
<gene>
    <name evidence="2" type="ORF">KQX54_011079</name>
</gene>
<dbReference type="PANTHER" id="PTHR39940">
    <property type="entry name" value="PROTHORACICOTROPIC HORMONE, ISOFORM F"/>
    <property type="match status" value="1"/>
</dbReference>
<evidence type="ECO:0000313" key="2">
    <source>
        <dbReference type="EMBL" id="KAH0567621.1"/>
    </source>
</evidence>
<comment type="caution">
    <text evidence="2">The sequence shown here is derived from an EMBL/GenBank/DDBJ whole genome shotgun (WGS) entry which is preliminary data.</text>
</comment>
<evidence type="ECO:0000313" key="3">
    <source>
        <dbReference type="Proteomes" id="UP000826195"/>
    </source>
</evidence>